<dbReference type="InterPro" id="IPR044744">
    <property type="entry name" value="ZNRF4/RNF13/RNF167_PA"/>
</dbReference>
<dbReference type="Pfam" id="PF13639">
    <property type="entry name" value="zf-RING_2"/>
    <property type="match status" value="1"/>
</dbReference>
<feature type="compositionally biased region" description="Low complexity" evidence="15">
    <location>
        <begin position="344"/>
        <end position="361"/>
    </location>
</feature>
<evidence type="ECO:0000256" key="6">
    <source>
        <dbReference type="ARBA" id="ARBA00022723"/>
    </source>
</evidence>
<proteinExistence type="predicted"/>
<dbReference type="EMBL" id="CP151515">
    <property type="protein sequence ID" value="WZN66567.1"/>
    <property type="molecule type" value="Genomic_DNA"/>
</dbReference>
<dbReference type="SMART" id="SM00184">
    <property type="entry name" value="RING"/>
    <property type="match status" value="1"/>
</dbReference>
<feature type="region of interest" description="Disordered" evidence="15">
    <location>
        <begin position="341"/>
        <end position="397"/>
    </location>
</feature>
<comment type="catalytic activity">
    <reaction evidence="1">
        <text>S-ubiquitinyl-[E2 ubiquitin-conjugating enzyme]-L-cysteine + [acceptor protein]-L-lysine = [E2 ubiquitin-conjugating enzyme]-L-cysteine + N(6)-ubiquitinyl-[acceptor protein]-L-lysine.</text>
        <dbReference type="EC" id="2.3.2.27"/>
    </reaction>
</comment>
<dbReference type="SUPFAM" id="SSF52025">
    <property type="entry name" value="PA domain"/>
    <property type="match status" value="1"/>
</dbReference>
<protein>
    <recommendedName>
        <fullName evidence="3">RING-type E3 ubiquitin transferase</fullName>
        <ecNumber evidence="3">2.3.2.27</ecNumber>
    </recommendedName>
</protein>
<keyword evidence="11 16" id="KW-0472">Membrane</keyword>
<reference evidence="19 20" key="1">
    <citation type="submission" date="2024-03" db="EMBL/GenBank/DDBJ databases">
        <title>Complete genome sequence of the green alga Chloropicon roscoffensis RCC1871.</title>
        <authorList>
            <person name="Lemieux C."/>
            <person name="Pombert J.-F."/>
            <person name="Otis C."/>
            <person name="Turmel M."/>
        </authorList>
    </citation>
    <scope>NUCLEOTIDE SEQUENCE [LARGE SCALE GENOMIC DNA]</scope>
    <source>
        <strain evidence="19 20">RCC1871</strain>
    </source>
</reference>
<dbReference type="SUPFAM" id="SSF57850">
    <property type="entry name" value="RING/U-box"/>
    <property type="match status" value="1"/>
</dbReference>
<feature type="chain" id="PRO_5043377013" description="RING-type E3 ubiquitin transferase" evidence="17">
    <location>
        <begin position="23"/>
        <end position="419"/>
    </location>
</feature>
<sequence length="419" mass="45114">MAASSFGAQLALFFTFVFQVQGELVVQSDNVTFPPYADLPAMFGPPIPAGEERLLGVLKLADPLDACETLKPPAVIPTEVGWVALIKRSSDKNHDISPGNDNCSFVRKVIRAQEAGAVAAIVFDDEDEPLKRMAPMPWDPMLQPDIPSVFVSKRSGLQLQKLVELSSAPKSDPIVFFVSGKQLKWISIFTSTTVGVLAIGTVMVLFVFAKYQHGAGFGLPLGEEGDEGAEQGGGGRRRRQKHTLTAEEVETIPKVLHGGSPSRDGAGQDQDLDLEEGERVCGDSSNETCAICLDEYEEGDGLRELPCGHRFHVDCIDEWLTRVNSVCPLCKYDVGRHVRKSREGGQQARQGAAASSSASDGGSEEAEARGGEEEADAETPLLAGGSQEPSSRPGIVGRVRSYFYGPRQAVRIVSVEVEE</sequence>
<feature type="domain" description="RING-type" evidence="18">
    <location>
        <begin position="289"/>
        <end position="331"/>
    </location>
</feature>
<dbReference type="PANTHER" id="PTHR47168">
    <property type="entry name" value="RING ZINC FINGER DOMAIN SUPERFAMILY PROTEIN-RELATED"/>
    <property type="match status" value="1"/>
</dbReference>
<dbReference type="Proteomes" id="UP001472866">
    <property type="component" value="Chromosome 15"/>
</dbReference>
<gene>
    <name evidence="19" type="ORF">HKI87_15g81340</name>
</gene>
<evidence type="ECO:0000256" key="8">
    <source>
        <dbReference type="ARBA" id="ARBA00022771"/>
    </source>
</evidence>
<keyword evidence="4" id="KW-0808">Transferase</keyword>
<name>A0AAX4PK32_9CHLO</name>
<evidence type="ECO:0000259" key="18">
    <source>
        <dbReference type="PROSITE" id="PS50089"/>
    </source>
</evidence>
<evidence type="ECO:0000256" key="15">
    <source>
        <dbReference type="SAM" id="MobiDB-lite"/>
    </source>
</evidence>
<evidence type="ECO:0000256" key="3">
    <source>
        <dbReference type="ARBA" id="ARBA00012483"/>
    </source>
</evidence>
<dbReference type="PANTHER" id="PTHR47168:SF1">
    <property type="entry name" value="OS02G0798600 PROTEIN"/>
    <property type="match status" value="1"/>
</dbReference>
<keyword evidence="7 17" id="KW-0732">Signal</keyword>
<dbReference type="GO" id="GO:0061630">
    <property type="term" value="F:ubiquitin protein ligase activity"/>
    <property type="evidence" value="ECO:0007669"/>
    <property type="project" value="UniProtKB-EC"/>
</dbReference>
<evidence type="ECO:0000256" key="17">
    <source>
        <dbReference type="SAM" id="SignalP"/>
    </source>
</evidence>
<feature type="transmembrane region" description="Helical" evidence="16">
    <location>
        <begin position="185"/>
        <end position="209"/>
    </location>
</feature>
<dbReference type="CDD" id="cd16454">
    <property type="entry name" value="RING-H2_PA-TM-RING"/>
    <property type="match status" value="1"/>
</dbReference>
<keyword evidence="6" id="KW-0479">Metal-binding</keyword>
<dbReference type="InterPro" id="IPR051653">
    <property type="entry name" value="E3_ligase_sorting_rcpt"/>
</dbReference>
<evidence type="ECO:0000256" key="4">
    <source>
        <dbReference type="ARBA" id="ARBA00022679"/>
    </source>
</evidence>
<dbReference type="CDD" id="cd02123">
    <property type="entry name" value="PA_C_RZF_like"/>
    <property type="match status" value="1"/>
</dbReference>
<dbReference type="FunFam" id="3.30.40.10:FF:000388">
    <property type="entry name" value="Putative RING zinc finger domain superfamily protein"/>
    <property type="match status" value="1"/>
</dbReference>
<evidence type="ECO:0000256" key="14">
    <source>
        <dbReference type="PROSITE-ProRule" id="PRU00175"/>
    </source>
</evidence>
<evidence type="ECO:0000256" key="2">
    <source>
        <dbReference type="ARBA" id="ARBA00004906"/>
    </source>
</evidence>
<dbReference type="InterPro" id="IPR046450">
    <property type="entry name" value="PA_dom_sf"/>
</dbReference>
<dbReference type="InterPro" id="IPR013083">
    <property type="entry name" value="Znf_RING/FYVE/PHD"/>
</dbReference>
<evidence type="ECO:0000256" key="5">
    <source>
        <dbReference type="ARBA" id="ARBA00022692"/>
    </source>
</evidence>
<keyword evidence="9" id="KW-0862">Zinc</keyword>
<dbReference type="PROSITE" id="PS50089">
    <property type="entry name" value="ZF_RING_2"/>
    <property type="match status" value="1"/>
</dbReference>
<keyword evidence="12" id="KW-0325">Glycoprotein</keyword>
<evidence type="ECO:0000256" key="1">
    <source>
        <dbReference type="ARBA" id="ARBA00000900"/>
    </source>
</evidence>
<comment type="pathway">
    <text evidence="2">Protein modification; protein ubiquitination.</text>
</comment>
<evidence type="ECO:0000256" key="13">
    <source>
        <dbReference type="ARBA" id="ARBA00046288"/>
    </source>
</evidence>
<evidence type="ECO:0000256" key="11">
    <source>
        <dbReference type="ARBA" id="ARBA00023136"/>
    </source>
</evidence>
<evidence type="ECO:0000256" key="10">
    <source>
        <dbReference type="ARBA" id="ARBA00022989"/>
    </source>
</evidence>
<dbReference type="GO" id="GO:0012505">
    <property type="term" value="C:endomembrane system"/>
    <property type="evidence" value="ECO:0007669"/>
    <property type="project" value="UniProtKB-SubCell"/>
</dbReference>
<evidence type="ECO:0000256" key="12">
    <source>
        <dbReference type="ARBA" id="ARBA00023180"/>
    </source>
</evidence>
<evidence type="ECO:0000313" key="19">
    <source>
        <dbReference type="EMBL" id="WZN66567.1"/>
    </source>
</evidence>
<keyword evidence="8 14" id="KW-0863">Zinc-finger</keyword>
<feature type="signal peptide" evidence="17">
    <location>
        <begin position="1"/>
        <end position="22"/>
    </location>
</feature>
<evidence type="ECO:0000256" key="16">
    <source>
        <dbReference type="SAM" id="Phobius"/>
    </source>
</evidence>
<evidence type="ECO:0000256" key="9">
    <source>
        <dbReference type="ARBA" id="ARBA00022833"/>
    </source>
</evidence>
<evidence type="ECO:0000313" key="20">
    <source>
        <dbReference type="Proteomes" id="UP001472866"/>
    </source>
</evidence>
<accession>A0AAX4PK32</accession>
<dbReference type="InterPro" id="IPR001841">
    <property type="entry name" value="Znf_RING"/>
</dbReference>
<dbReference type="Gene3D" id="3.30.40.10">
    <property type="entry name" value="Zinc/RING finger domain, C3HC4 (zinc finger)"/>
    <property type="match status" value="1"/>
</dbReference>
<dbReference type="GO" id="GO:0005737">
    <property type="term" value="C:cytoplasm"/>
    <property type="evidence" value="ECO:0007669"/>
    <property type="project" value="UniProtKB-ARBA"/>
</dbReference>
<dbReference type="Gene3D" id="3.50.30.30">
    <property type="match status" value="1"/>
</dbReference>
<feature type="region of interest" description="Disordered" evidence="15">
    <location>
        <begin position="220"/>
        <end position="272"/>
    </location>
</feature>
<evidence type="ECO:0000256" key="7">
    <source>
        <dbReference type="ARBA" id="ARBA00022729"/>
    </source>
</evidence>
<dbReference type="InterPro" id="IPR003137">
    <property type="entry name" value="PA_domain"/>
</dbReference>
<keyword evidence="10 16" id="KW-1133">Transmembrane helix</keyword>
<organism evidence="19 20">
    <name type="scientific">Chloropicon roscoffensis</name>
    <dbReference type="NCBI Taxonomy" id="1461544"/>
    <lineage>
        <taxon>Eukaryota</taxon>
        <taxon>Viridiplantae</taxon>
        <taxon>Chlorophyta</taxon>
        <taxon>Chloropicophyceae</taxon>
        <taxon>Chloropicales</taxon>
        <taxon>Chloropicaceae</taxon>
        <taxon>Chloropicon</taxon>
    </lineage>
</organism>
<dbReference type="AlphaFoldDB" id="A0AAX4PK32"/>
<dbReference type="GO" id="GO:0008270">
    <property type="term" value="F:zinc ion binding"/>
    <property type="evidence" value="ECO:0007669"/>
    <property type="project" value="UniProtKB-KW"/>
</dbReference>
<dbReference type="EC" id="2.3.2.27" evidence="3"/>
<dbReference type="Pfam" id="PF02225">
    <property type="entry name" value="PA"/>
    <property type="match status" value="1"/>
</dbReference>
<keyword evidence="5 16" id="KW-0812">Transmembrane</keyword>
<comment type="subcellular location">
    <subcellularLocation>
        <location evidence="13">Endomembrane system</location>
        <topology evidence="13">Single-pass type I membrane protein</topology>
    </subcellularLocation>
</comment>
<keyword evidence="20" id="KW-1185">Reference proteome</keyword>